<dbReference type="RefSeq" id="WP_106296965.1">
    <property type="nucleotide sequence ID" value="NZ_PVTI01000006.1"/>
</dbReference>
<evidence type="ECO:0000256" key="7">
    <source>
        <dbReference type="SAM" id="Phobius"/>
    </source>
</evidence>
<keyword evidence="10" id="KW-1185">Reference proteome</keyword>
<evidence type="ECO:0000256" key="4">
    <source>
        <dbReference type="ARBA" id="ARBA00022692"/>
    </source>
</evidence>
<accession>A0A2T0UTW3</accession>
<dbReference type="AlphaFoldDB" id="A0A2T0UTW3"/>
<evidence type="ECO:0000259" key="8">
    <source>
        <dbReference type="Pfam" id="PF01757"/>
    </source>
</evidence>
<feature type="transmembrane region" description="Helical" evidence="7">
    <location>
        <begin position="181"/>
        <end position="198"/>
    </location>
</feature>
<keyword evidence="5 7" id="KW-1133">Transmembrane helix</keyword>
<evidence type="ECO:0000256" key="5">
    <source>
        <dbReference type="ARBA" id="ARBA00022989"/>
    </source>
</evidence>
<comment type="caution">
    <text evidence="9">The sequence shown here is derived from an EMBL/GenBank/DDBJ whole genome shotgun (WGS) entry which is preliminary data.</text>
</comment>
<keyword evidence="4 7" id="KW-0812">Transmembrane</keyword>
<dbReference type="Pfam" id="PF01757">
    <property type="entry name" value="Acyl_transf_3"/>
    <property type="match status" value="1"/>
</dbReference>
<name>A0A2T0UTW3_9MICO</name>
<dbReference type="InterPro" id="IPR002656">
    <property type="entry name" value="Acyl_transf_3_dom"/>
</dbReference>
<dbReference type="EMBL" id="PVTI01000006">
    <property type="protein sequence ID" value="PRY61365.1"/>
    <property type="molecule type" value="Genomic_DNA"/>
</dbReference>
<evidence type="ECO:0000313" key="9">
    <source>
        <dbReference type="EMBL" id="PRY61365.1"/>
    </source>
</evidence>
<protein>
    <submittedName>
        <fullName evidence="9">Fucose 4-O-acetylase-like acetyltransferase</fullName>
    </submittedName>
</protein>
<dbReference type="PANTHER" id="PTHR40074:SF2">
    <property type="entry name" value="O-ACETYLTRANSFERASE WECH"/>
    <property type="match status" value="1"/>
</dbReference>
<evidence type="ECO:0000313" key="10">
    <source>
        <dbReference type="Proteomes" id="UP000237822"/>
    </source>
</evidence>
<gene>
    <name evidence="9" type="ORF">BCF74_106117</name>
</gene>
<keyword evidence="6 7" id="KW-0472">Membrane</keyword>
<evidence type="ECO:0000256" key="1">
    <source>
        <dbReference type="ARBA" id="ARBA00004651"/>
    </source>
</evidence>
<proteinExistence type="inferred from homology"/>
<evidence type="ECO:0000256" key="3">
    <source>
        <dbReference type="ARBA" id="ARBA00022475"/>
    </source>
</evidence>
<feature type="transmembrane region" description="Helical" evidence="7">
    <location>
        <begin position="55"/>
        <end position="75"/>
    </location>
</feature>
<dbReference type="PANTHER" id="PTHR40074">
    <property type="entry name" value="O-ACETYLTRANSFERASE WECH"/>
    <property type="match status" value="1"/>
</dbReference>
<feature type="transmembrane region" description="Helical" evidence="7">
    <location>
        <begin position="313"/>
        <end position="331"/>
    </location>
</feature>
<feature type="transmembrane region" description="Helical" evidence="7">
    <location>
        <begin position="240"/>
        <end position="263"/>
    </location>
</feature>
<feature type="domain" description="Acyltransferase 3" evidence="8">
    <location>
        <begin position="13"/>
        <end position="327"/>
    </location>
</feature>
<dbReference type="GO" id="GO:0009246">
    <property type="term" value="P:enterobacterial common antigen biosynthetic process"/>
    <property type="evidence" value="ECO:0007669"/>
    <property type="project" value="TreeGrafter"/>
</dbReference>
<evidence type="ECO:0000256" key="6">
    <source>
        <dbReference type="ARBA" id="ARBA00023136"/>
    </source>
</evidence>
<feature type="transmembrane region" description="Helical" evidence="7">
    <location>
        <begin position="87"/>
        <end position="105"/>
    </location>
</feature>
<evidence type="ECO:0000256" key="2">
    <source>
        <dbReference type="ARBA" id="ARBA00007400"/>
    </source>
</evidence>
<dbReference type="GO" id="GO:0005886">
    <property type="term" value="C:plasma membrane"/>
    <property type="evidence" value="ECO:0007669"/>
    <property type="project" value="UniProtKB-SubCell"/>
</dbReference>
<organism evidence="9 10">
    <name type="scientific">Knoellia remsis</name>
    <dbReference type="NCBI Taxonomy" id="407159"/>
    <lineage>
        <taxon>Bacteria</taxon>
        <taxon>Bacillati</taxon>
        <taxon>Actinomycetota</taxon>
        <taxon>Actinomycetes</taxon>
        <taxon>Micrococcales</taxon>
        <taxon>Intrasporangiaceae</taxon>
        <taxon>Knoellia</taxon>
    </lineage>
</organism>
<comment type="subcellular location">
    <subcellularLocation>
        <location evidence="1">Cell membrane</location>
        <topology evidence="1">Multi-pass membrane protein</topology>
    </subcellularLocation>
</comment>
<dbReference type="GO" id="GO:0016413">
    <property type="term" value="F:O-acetyltransferase activity"/>
    <property type="evidence" value="ECO:0007669"/>
    <property type="project" value="TreeGrafter"/>
</dbReference>
<feature type="transmembrane region" description="Helical" evidence="7">
    <location>
        <begin position="158"/>
        <end position="175"/>
    </location>
</feature>
<dbReference type="OrthoDB" id="6623990at2"/>
<keyword evidence="3" id="KW-1003">Cell membrane</keyword>
<comment type="similarity">
    <text evidence="2">Belongs to the acyltransferase 3 family.</text>
</comment>
<keyword evidence="9" id="KW-0808">Transferase</keyword>
<feature type="transmembrane region" description="Helical" evidence="7">
    <location>
        <begin position="210"/>
        <end position="228"/>
    </location>
</feature>
<sequence length="351" mass="37415">MTDATSAPRERDRSLDVAKGLAITAIVLSHVLRGLSAAELTPRESPVFLEVDDGLYVWHLAVFTVLAGAFLRPSVAKRGVGPYLRERLPLFVWLYVLWTVLQWAFRLLSGGRANSSADLDTLGRAFLVADGQLWWLGFLVVMTALAAVVQPWVSRPRAIASTAVVSAVSLAAWGWTGPYLFQEGVALSIFFWVGALAGPQPFLRLTRGRTAAVVAMAGIALGTALLVVTDPMPPSSWLEAWSASALATGVVTSTALCLGIIALSGPLARSPLGPGLAFVGQRSLQIFLAHIIATSGMRVLLRSLGVEDLRVHIVLGLVAGVAFPLLVGLLSRRPGFGWLFSVPARASPPRR</sequence>
<dbReference type="Proteomes" id="UP000237822">
    <property type="component" value="Unassembled WGS sequence"/>
</dbReference>
<reference evidence="9 10" key="1">
    <citation type="submission" date="2018-03" db="EMBL/GenBank/DDBJ databases">
        <title>Genomic Encyclopedia of Archaeal and Bacterial Type Strains, Phase II (KMG-II): from individual species to whole genera.</title>
        <authorList>
            <person name="Goeker M."/>
        </authorList>
    </citation>
    <scope>NUCLEOTIDE SEQUENCE [LARGE SCALE GENOMIC DNA]</scope>
    <source>
        <strain evidence="9 10">ATCC BAA-1496</strain>
    </source>
</reference>
<feature type="transmembrane region" description="Helical" evidence="7">
    <location>
        <begin position="133"/>
        <end position="153"/>
    </location>
</feature>